<sequence>MIFTIGQVAKMYNISHDTLRYYDKIDLLKPSLKKDNGYRYYTIREIELLEIILVAKQLEIPIKDIKDIIKKEDESSYIELFKNHKKLLEEKIEYLTKLKDEVQHSIDVTTQMKNFSNKEKEKFENVYIEKDIIYFNQNDYNHFGKFLNKKNLILKIDNINNENILFNENIIGFELDNEVISNDAKYEKIKYKGNYILLTRKDTASNIEKFIEECIKEIYKDKNIEKNINVFIECLFTLLKKSKKNIYFVKIYIENIR</sequence>
<reference evidence="6 7" key="1">
    <citation type="submission" date="2014-09" db="EMBL/GenBank/DDBJ databases">
        <authorList>
            <person name="Hornung B.V."/>
        </authorList>
    </citation>
    <scope>NUCLEOTIDE SEQUENCE [LARGE SCALE GENOMIC DNA]</scope>
    <source>
        <strain evidence="6 7">FRIFI</strain>
    </source>
</reference>
<dbReference type="EMBL" id="LN650648">
    <property type="protein sequence ID" value="CEI73557.1"/>
    <property type="molecule type" value="Genomic_DNA"/>
</dbReference>
<protein>
    <submittedName>
        <fullName evidence="6">Helix_turn_helix, mercury resistance</fullName>
    </submittedName>
</protein>
<dbReference type="AlphaFoldDB" id="A0A2P2BT48"/>
<dbReference type="SUPFAM" id="SSF46955">
    <property type="entry name" value="Putative DNA-binding domain"/>
    <property type="match status" value="1"/>
</dbReference>
<evidence type="ECO:0000313" key="7">
    <source>
        <dbReference type="Proteomes" id="UP000245695"/>
    </source>
</evidence>
<keyword evidence="7" id="KW-1185">Reference proteome</keyword>
<accession>A0A2P2BT48</accession>
<dbReference type="PANTHER" id="PTHR30204">
    <property type="entry name" value="REDOX-CYCLING DRUG-SENSING TRANSCRIPTIONAL ACTIVATOR SOXR"/>
    <property type="match status" value="1"/>
</dbReference>
<evidence type="ECO:0000256" key="4">
    <source>
        <dbReference type="ARBA" id="ARBA00023163"/>
    </source>
</evidence>
<dbReference type="InterPro" id="IPR000551">
    <property type="entry name" value="MerR-type_HTH_dom"/>
</dbReference>
<dbReference type="RefSeq" id="WP_166505781.1">
    <property type="nucleotide sequence ID" value="NZ_JAKNTL010000007.1"/>
</dbReference>
<dbReference type="PANTHER" id="PTHR30204:SF69">
    <property type="entry name" value="MERR-FAMILY TRANSCRIPTIONAL REGULATOR"/>
    <property type="match status" value="1"/>
</dbReference>
<dbReference type="Proteomes" id="UP000245695">
    <property type="component" value="Chromosome 1"/>
</dbReference>
<evidence type="ECO:0000259" key="5">
    <source>
        <dbReference type="PROSITE" id="PS50937"/>
    </source>
</evidence>
<evidence type="ECO:0000313" key="6">
    <source>
        <dbReference type="EMBL" id="CEI73557.1"/>
    </source>
</evidence>
<keyword evidence="1" id="KW-0678">Repressor</keyword>
<keyword evidence="3" id="KW-0238">DNA-binding</keyword>
<keyword evidence="4" id="KW-0804">Transcription</keyword>
<dbReference type="SMART" id="SM00422">
    <property type="entry name" value="HTH_MERR"/>
    <property type="match status" value="1"/>
</dbReference>
<evidence type="ECO:0000256" key="1">
    <source>
        <dbReference type="ARBA" id="ARBA00022491"/>
    </source>
</evidence>
<dbReference type="GO" id="GO:0003677">
    <property type="term" value="F:DNA binding"/>
    <property type="evidence" value="ECO:0007669"/>
    <property type="project" value="UniProtKB-KW"/>
</dbReference>
<name>A0A2P2BT48_9FIRM</name>
<dbReference type="InterPro" id="IPR009061">
    <property type="entry name" value="DNA-bd_dom_put_sf"/>
</dbReference>
<gene>
    <name evidence="6" type="ORF">FRIFI_2029</name>
</gene>
<keyword evidence="2" id="KW-0805">Transcription regulation</keyword>
<evidence type="ECO:0000256" key="2">
    <source>
        <dbReference type="ARBA" id="ARBA00023015"/>
    </source>
</evidence>
<feature type="domain" description="HTH merR-type" evidence="5">
    <location>
        <begin position="1"/>
        <end position="71"/>
    </location>
</feature>
<proteinExistence type="predicted"/>
<dbReference type="Pfam" id="PF00376">
    <property type="entry name" value="MerR"/>
    <property type="match status" value="1"/>
</dbReference>
<dbReference type="PROSITE" id="PS50937">
    <property type="entry name" value="HTH_MERR_2"/>
    <property type="match status" value="1"/>
</dbReference>
<evidence type="ECO:0000256" key="3">
    <source>
        <dbReference type="ARBA" id="ARBA00023125"/>
    </source>
</evidence>
<dbReference type="Gene3D" id="1.10.1660.10">
    <property type="match status" value="1"/>
</dbReference>
<dbReference type="KEGG" id="rhom:FRIFI_2029"/>
<dbReference type="GO" id="GO:0003700">
    <property type="term" value="F:DNA-binding transcription factor activity"/>
    <property type="evidence" value="ECO:0007669"/>
    <property type="project" value="InterPro"/>
</dbReference>
<dbReference type="InterPro" id="IPR047057">
    <property type="entry name" value="MerR_fam"/>
</dbReference>
<organism evidence="6 7">
    <name type="scientific">Romboutsia hominis</name>
    <dbReference type="NCBI Taxonomy" id="1507512"/>
    <lineage>
        <taxon>Bacteria</taxon>
        <taxon>Bacillati</taxon>
        <taxon>Bacillota</taxon>
        <taxon>Clostridia</taxon>
        <taxon>Peptostreptococcales</taxon>
        <taxon>Peptostreptococcaceae</taxon>
        <taxon>Romboutsia</taxon>
    </lineage>
</organism>